<evidence type="ECO:0000313" key="2">
    <source>
        <dbReference type="Proteomes" id="UP000006035"/>
    </source>
</evidence>
<evidence type="ECO:0000313" key="1">
    <source>
        <dbReference type="EMBL" id="EGS37991.1"/>
    </source>
</evidence>
<dbReference type="Proteomes" id="UP000006035">
    <property type="component" value="Unassembled WGS sequence"/>
</dbReference>
<reference evidence="1 2" key="1">
    <citation type="submission" date="2011-05" db="EMBL/GenBank/DDBJ databases">
        <authorList>
            <person name="Durkin A.S."/>
            <person name="Kim M."/>
            <person name="Radune D."/>
            <person name="Hostetler J."/>
            <person name="Torralba M."/>
            <person name="Gillis M."/>
            <person name="Methe B."/>
            <person name="Sutton G."/>
            <person name="Nelson K.E."/>
        </authorList>
    </citation>
    <scope>NUCLEOTIDE SEQUENCE [LARGE SCALE GENOMIC DNA]</scope>
    <source>
        <strain evidence="1 2">F0423</strain>
    </source>
</reference>
<proteinExistence type="predicted"/>
<gene>
    <name evidence="1" type="ORF">HMPREF9102_0428</name>
</gene>
<accession>A0ABP2LCP5</accession>
<name>A0ABP2LCP5_9LACO</name>
<protein>
    <submittedName>
        <fullName evidence="1">Uncharacterized protein</fullName>
    </submittedName>
</protein>
<organism evidence="1 2">
    <name type="scientific">Limosilactobacillus oris F0423</name>
    <dbReference type="NCBI Taxonomy" id="944562"/>
    <lineage>
        <taxon>Bacteria</taxon>
        <taxon>Bacillati</taxon>
        <taxon>Bacillota</taxon>
        <taxon>Bacilli</taxon>
        <taxon>Lactobacillales</taxon>
        <taxon>Lactobacillaceae</taxon>
        <taxon>Limosilactobacillus</taxon>
    </lineage>
</organism>
<sequence length="140" mass="15889">MPELQTLAHGEQNWDSKVNAAIDYLNKTGEKVDNLKWTESTDEGIVLLNGFTGWISYSYLPVGDKKLVVLKGALKGNIEKGKSIEVLTIPDIIRPKDAIYQCTYWDKTYQITDNKLVAFAPNGDVNPTFWNVIFKFVYKI</sequence>
<comment type="caution">
    <text evidence="1">The sequence shown here is derived from an EMBL/GenBank/DDBJ whole genome shotgun (WGS) entry which is preliminary data.</text>
</comment>
<dbReference type="RefSeq" id="WP_003715174.1">
    <property type="nucleotide sequence ID" value="NZ_AFTL01000009.1"/>
</dbReference>
<keyword evidence="2" id="KW-1185">Reference proteome</keyword>
<dbReference type="EMBL" id="AFTL01000009">
    <property type="protein sequence ID" value="EGS37991.1"/>
    <property type="molecule type" value="Genomic_DNA"/>
</dbReference>